<evidence type="ECO:0000256" key="1">
    <source>
        <dbReference type="SAM" id="MobiDB-lite"/>
    </source>
</evidence>
<protein>
    <submittedName>
        <fullName evidence="2">Uncharacterized protein</fullName>
    </submittedName>
</protein>
<feature type="region of interest" description="Disordered" evidence="1">
    <location>
        <begin position="113"/>
        <end position="231"/>
    </location>
</feature>
<evidence type="ECO:0000313" key="3">
    <source>
        <dbReference type="Proteomes" id="UP001220324"/>
    </source>
</evidence>
<gene>
    <name evidence="2" type="ORF">N7494_007924</name>
</gene>
<comment type="caution">
    <text evidence="2">The sequence shown here is derived from an EMBL/GenBank/DDBJ whole genome shotgun (WGS) entry which is preliminary data.</text>
</comment>
<organism evidence="2 3">
    <name type="scientific">Penicillium frequentans</name>
    <dbReference type="NCBI Taxonomy" id="3151616"/>
    <lineage>
        <taxon>Eukaryota</taxon>
        <taxon>Fungi</taxon>
        <taxon>Dikarya</taxon>
        <taxon>Ascomycota</taxon>
        <taxon>Pezizomycotina</taxon>
        <taxon>Eurotiomycetes</taxon>
        <taxon>Eurotiomycetidae</taxon>
        <taxon>Eurotiales</taxon>
        <taxon>Aspergillaceae</taxon>
        <taxon>Penicillium</taxon>
    </lineage>
</organism>
<feature type="compositionally biased region" description="Low complexity" evidence="1">
    <location>
        <begin position="202"/>
        <end position="216"/>
    </location>
</feature>
<proteinExistence type="predicted"/>
<reference evidence="2 3" key="1">
    <citation type="journal article" date="2023" name="IMA Fungus">
        <title>Comparative genomic study of the Penicillium genus elucidates a diverse pangenome and 15 lateral gene transfer events.</title>
        <authorList>
            <person name="Petersen C."/>
            <person name="Sorensen T."/>
            <person name="Nielsen M.R."/>
            <person name="Sondergaard T.E."/>
            <person name="Sorensen J.L."/>
            <person name="Fitzpatrick D.A."/>
            <person name="Frisvad J.C."/>
            <person name="Nielsen K.L."/>
        </authorList>
    </citation>
    <scope>NUCLEOTIDE SEQUENCE [LARGE SCALE GENOMIC DNA]</scope>
    <source>
        <strain evidence="2 3">IBT 35679</strain>
    </source>
</reference>
<dbReference type="Proteomes" id="UP001220324">
    <property type="component" value="Unassembled WGS sequence"/>
</dbReference>
<accession>A0AAD6CTH6</accession>
<feature type="compositionally biased region" description="Polar residues" evidence="1">
    <location>
        <begin position="41"/>
        <end position="52"/>
    </location>
</feature>
<feature type="region of interest" description="Disordered" evidence="1">
    <location>
        <begin position="1"/>
        <end position="66"/>
    </location>
</feature>
<name>A0AAD6CTH6_9EURO</name>
<dbReference type="EMBL" id="JAQIZZ010000006">
    <property type="protein sequence ID" value="KAJ5538445.1"/>
    <property type="molecule type" value="Genomic_DNA"/>
</dbReference>
<dbReference type="AlphaFoldDB" id="A0AAD6CTH6"/>
<feature type="compositionally biased region" description="Polar residues" evidence="1">
    <location>
        <begin position="17"/>
        <end position="28"/>
    </location>
</feature>
<feature type="compositionally biased region" description="Acidic residues" evidence="1">
    <location>
        <begin position="1"/>
        <end position="11"/>
    </location>
</feature>
<sequence length="231" mass="25687">MADDLQMDDLESFNVPLGSTESTRSSPSAARDIFDAPTDYSGHSLNGSNPSTPMAADDFHMAPDMPTIKVHHPYDIEEPDDEPDPAVQRLELPSLPDHFEGWQRELIEYMTGLDNDPSKQIIYRPLTTPKRGQKRKPSSMPGAGYHSSHYPCSTFKTGQGEEPLPVPGLRSKRRRRRSKATDDSMKAPQSVSLHDFRDDADNWSSSSDPWSTDSSAEALHESAIADDMDID</sequence>
<evidence type="ECO:0000313" key="2">
    <source>
        <dbReference type="EMBL" id="KAJ5538445.1"/>
    </source>
</evidence>
<keyword evidence="3" id="KW-1185">Reference proteome</keyword>